<sequence>MFQMTDPEILKLEITICDIKLGRSPETPAGIHGTGSVNALQCAA</sequence>
<gene>
    <name evidence="1" type="ORF">LptCag_0215</name>
</gene>
<proteinExistence type="predicted"/>
<reference evidence="1 2" key="1">
    <citation type="submission" date="2014-06" db="EMBL/GenBank/DDBJ databases">
        <title>Draft genome sequence of iron oxidizing acidophile Leptospirillum ferriphilum DSM14647.</title>
        <authorList>
            <person name="Cardenas J.P."/>
            <person name="Lazcano M."/>
            <person name="Ossandon F.J."/>
            <person name="Corbett M."/>
            <person name="Holmes D.S."/>
            <person name="Watkin E."/>
        </authorList>
    </citation>
    <scope>NUCLEOTIDE SEQUENCE [LARGE SCALE GENOMIC DNA]</scope>
    <source>
        <strain evidence="1 2">DSM 14647</strain>
    </source>
</reference>
<comment type="caution">
    <text evidence="1">The sequence shown here is derived from an EMBL/GenBank/DDBJ whole genome shotgun (WGS) entry which is preliminary data.</text>
</comment>
<accession>A0A094WD83</accession>
<protein>
    <submittedName>
        <fullName evidence="1">Uncharacterized protein</fullName>
    </submittedName>
</protein>
<evidence type="ECO:0000313" key="2">
    <source>
        <dbReference type="Proteomes" id="UP000029452"/>
    </source>
</evidence>
<evidence type="ECO:0000313" key="1">
    <source>
        <dbReference type="EMBL" id="KGA93602.1"/>
    </source>
</evidence>
<dbReference type="Proteomes" id="UP000029452">
    <property type="component" value="Unassembled WGS sequence"/>
</dbReference>
<name>A0A094WD83_9BACT</name>
<dbReference type="AlphaFoldDB" id="A0A094WD83"/>
<organism evidence="1 2">
    <name type="scientific">Leptospirillum ferriphilum</name>
    <dbReference type="NCBI Taxonomy" id="178606"/>
    <lineage>
        <taxon>Bacteria</taxon>
        <taxon>Pseudomonadati</taxon>
        <taxon>Nitrospirota</taxon>
        <taxon>Nitrospiria</taxon>
        <taxon>Nitrospirales</taxon>
        <taxon>Nitrospiraceae</taxon>
        <taxon>Leptospirillum</taxon>
    </lineage>
</organism>
<dbReference type="EMBL" id="JPGK01000006">
    <property type="protein sequence ID" value="KGA93602.1"/>
    <property type="molecule type" value="Genomic_DNA"/>
</dbReference>